<keyword evidence="2" id="KW-1185">Reference proteome</keyword>
<sequence>MVQTSFDKQFVRNWLTSPESGWDRGGDQPPPPLPSAIIEATRERYIEAYERISGLWFGDWIGPSA</sequence>
<evidence type="ECO:0000313" key="1">
    <source>
        <dbReference type="EMBL" id="BCI85311.1"/>
    </source>
</evidence>
<reference evidence="1 2" key="1">
    <citation type="submission" date="2020-07" db="EMBL/GenBank/DDBJ databases">
        <title>Mycobacterium kansasii (former subtype) with zoonotic potential isolated from diseased indoor pet cat, Japan.</title>
        <authorList>
            <person name="Fukano H."/>
            <person name="Terazono T."/>
            <person name="Hoshino Y."/>
        </authorList>
    </citation>
    <scope>NUCLEOTIDE SEQUENCE [LARGE SCALE GENOMIC DNA]</scope>
    <source>
        <strain evidence="1 2">Kuro-I</strain>
    </source>
</reference>
<accession>A0A7G1I2P2</accession>
<dbReference type="SUPFAM" id="SSF56104">
    <property type="entry name" value="SAICAR synthase-like"/>
    <property type="match status" value="1"/>
</dbReference>
<gene>
    <name evidence="1" type="ORF">NIIDMKKI_05170</name>
</gene>
<dbReference type="Proteomes" id="UP000516380">
    <property type="component" value="Chromosome"/>
</dbReference>
<organism evidence="1 2">
    <name type="scientific">Mycobacterium kansasii</name>
    <dbReference type="NCBI Taxonomy" id="1768"/>
    <lineage>
        <taxon>Bacteria</taxon>
        <taxon>Bacillati</taxon>
        <taxon>Actinomycetota</taxon>
        <taxon>Actinomycetes</taxon>
        <taxon>Mycobacteriales</taxon>
        <taxon>Mycobacteriaceae</taxon>
        <taxon>Mycobacterium</taxon>
    </lineage>
</organism>
<evidence type="ECO:0000313" key="2">
    <source>
        <dbReference type="Proteomes" id="UP000516380"/>
    </source>
</evidence>
<protein>
    <submittedName>
        <fullName evidence="1">Uncharacterized protein</fullName>
    </submittedName>
</protein>
<proteinExistence type="predicted"/>
<dbReference type="GO" id="GO:0006189">
    <property type="term" value="P:'de novo' IMP biosynthetic process"/>
    <property type="evidence" value="ECO:0007669"/>
    <property type="project" value="UniProtKB-UniPathway"/>
</dbReference>
<name>A0A7G1I2P2_MYCKA</name>
<dbReference type="UniPathway" id="UPA00074">
    <property type="reaction ID" value="UER00131"/>
</dbReference>
<dbReference type="AlphaFoldDB" id="A0A7G1I2P2"/>
<dbReference type="EMBL" id="AP023343">
    <property type="protein sequence ID" value="BCI85311.1"/>
    <property type="molecule type" value="Genomic_DNA"/>
</dbReference>